<gene>
    <name evidence="2" type="ORF">Q605_AUC01042G0003</name>
</gene>
<reference evidence="2 3" key="1">
    <citation type="submission" date="2013-12" db="EMBL/GenBank/DDBJ databases">
        <title>A Varibaculum cambriense genome reconstructed from a premature infant gut community with otherwise low bacterial novelty that shifts toward anaerobic metabolism during the third week of life.</title>
        <authorList>
            <person name="Brown C.T."/>
            <person name="Sharon I."/>
            <person name="Thomas B.C."/>
            <person name="Castelle C.J."/>
            <person name="Morowitz M.J."/>
            <person name="Banfield J.F."/>
        </authorList>
    </citation>
    <scope>NUCLEOTIDE SEQUENCE [LARGE SCALE GENOMIC DNA]</scope>
    <source>
        <strain evidence="3">DORA_12</strain>
    </source>
</reference>
<feature type="region of interest" description="Disordered" evidence="1">
    <location>
        <begin position="192"/>
        <end position="213"/>
    </location>
</feature>
<protein>
    <submittedName>
        <fullName evidence="2">Uncharacterized protein</fullName>
    </submittedName>
</protein>
<evidence type="ECO:0000313" key="2">
    <source>
        <dbReference type="EMBL" id="ETJ01865.1"/>
    </source>
</evidence>
<dbReference type="AlphaFoldDB" id="W1VAK3"/>
<evidence type="ECO:0000256" key="1">
    <source>
        <dbReference type="SAM" id="MobiDB-lite"/>
    </source>
</evidence>
<organism evidence="2 3">
    <name type="scientific">Actinomyces urogenitalis DORA_12</name>
    <dbReference type="NCBI Taxonomy" id="1403939"/>
    <lineage>
        <taxon>Bacteria</taxon>
        <taxon>Bacillati</taxon>
        <taxon>Actinomycetota</taxon>
        <taxon>Actinomycetes</taxon>
        <taxon>Actinomycetales</taxon>
        <taxon>Actinomycetaceae</taxon>
        <taxon>Actinomyces</taxon>
    </lineage>
</organism>
<dbReference type="Proteomes" id="UP000018852">
    <property type="component" value="Unassembled WGS sequence"/>
</dbReference>
<name>W1VAK3_9ACTO</name>
<evidence type="ECO:0000313" key="3">
    <source>
        <dbReference type="Proteomes" id="UP000018852"/>
    </source>
</evidence>
<sequence length="213" mass="22009">MLAGRTPVQGQGRDPGVLGGAGGVEIGLMLLVDADAHLDGHRHLALAPAQTHPLLGSAHHLAQDRVQQVLLPRQRRPTTFAGHLGHRAAEVEVNVVSQVLLDEDARGPPSDNRVHPVELDGAHALSGVGAHHGQGLVIALDQRARGDHLGDVQTCWGEQAAVVGRQRAGGCRASVSGQGALALLPAQAAEGGVGDASHRGELDGHANRNWANA</sequence>
<feature type="compositionally biased region" description="Basic and acidic residues" evidence="1">
    <location>
        <begin position="196"/>
        <end position="206"/>
    </location>
</feature>
<accession>W1VAK3</accession>
<dbReference type="EMBL" id="AZLV01001042">
    <property type="protein sequence ID" value="ETJ01865.1"/>
    <property type="molecule type" value="Genomic_DNA"/>
</dbReference>
<comment type="caution">
    <text evidence="2">The sequence shown here is derived from an EMBL/GenBank/DDBJ whole genome shotgun (WGS) entry which is preliminary data.</text>
</comment>
<proteinExistence type="predicted"/>